<feature type="repeat" description="ANK" evidence="3">
    <location>
        <begin position="35"/>
        <end position="67"/>
    </location>
</feature>
<gene>
    <name evidence="5" type="ORF">PTSG_01114</name>
</gene>
<evidence type="ECO:0000313" key="6">
    <source>
        <dbReference type="Proteomes" id="UP000007799"/>
    </source>
</evidence>
<feature type="compositionally biased region" description="Low complexity" evidence="4">
    <location>
        <begin position="250"/>
        <end position="278"/>
    </location>
</feature>
<dbReference type="OMA" id="FRHAECA"/>
<feature type="compositionally biased region" description="Basic and acidic residues" evidence="4">
    <location>
        <begin position="427"/>
        <end position="465"/>
    </location>
</feature>
<feature type="repeat" description="ANK" evidence="3">
    <location>
        <begin position="108"/>
        <end position="140"/>
    </location>
</feature>
<evidence type="ECO:0000256" key="3">
    <source>
        <dbReference type="PROSITE-ProRule" id="PRU00023"/>
    </source>
</evidence>
<feature type="repeat" description="ANK" evidence="3">
    <location>
        <begin position="173"/>
        <end position="205"/>
    </location>
</feature>
<feature type="compositionally biased region" description="Acidic residues" evidence="4">
    <location>
        <begin position="469"/>
        <end position="478"/>
    </location>
</feature>
<accession>F2U0U9</accession>
<feature type="compositionally biased region" description="Low complexity" evidence="4">
    <location>
        <begin position="574"/>
        <end position="586"/>
    </location>
</feature>
<protein>
    <submittedName>
        <fullName evidence="5">Uncharacterized protein</fullName>
    </submittedName>
</protein>
<dbReference type="STRING" id="946362.F2U0U9"/>
<dbReference type="PRINTS" id="PR01415">
    <property type="entry name" value="ANKYRIN"/>
</dbReference>
<feature type="compositionally biased region" description="Low complexity" evidence="4">
    <location>
        <begin position="482"/>
        <end position="501"/>
    </location>
</feature>
<feature type="region of interest" description="Disordered" evidence="4">
    <location>
        <begin position="365"/>
        <end position="616"/>
    </location>
</feature>
<dbReference type="SMART" id="SM00248">
    <property type="entry name" value="ANK"/>
    <property type="match status" value="7"/>
</dbReference>
<keyword evidence="6" id="KW-1185">Reference proteome</keyword>
<dbReference type="AlphaFoldDB" id="F2U0U9"/>
<evidence type="ECO:0000313" key="5">
    <source>
        <dbReference type="EMBL" id="EGD80523.1"/>
    </source>
</evidence>
<dbReference type="Pfam" id="PF12796">
    <property type="entry name" value="Ank_2"/>
    <property type="match status" value="2"/>
</dbReference>
<proteinExistence type="predicted"/>
<feature type="compositionally biased region" description="Polar residues" evidence="4">
    <location>
        <begin position="298"/>
        <end position="318"/>
    </location>
</feature>
<dbReference type="KEGG" id="sre:PTSG_01114"/>
<dbReference type="OrthoDB" id="20872at2759"/>
<dbReference type="PROSITE" id="PS50297">
    <property type="entry name" value="ANK_REP_REGION"/>
    <property type="match status" value="4"/>
</dbReference>
<reference evidence="5" key="1">
    <citation type="submission" date="2009-08" db="EMBL/GenBank/DDBJ databases">
        <title>Annotation of Salpingoeca rosetta.</title>
        <authorList>
            <consortium name="The Broad Institute Genome Sequencing Platform"/>
            <person name="Russ C."/>
            <person name="Cuomo C."/>
            <person name="Burger G."/>
            <person name="Gray M.W."/>
            <person name="Holland P.W.H."/>
            <person name="King N."/>
            <person name="Lang F.B.F."/>
            <person name="Roger A.J."/>
            <person name="Ruiz-Trillo I."/>
            <person name="Young S.K."/>
            <person name="Zeng Q."/>
            <person name="Gargeya S."/>
            <person name="Alvarado L."/>
            <person name="Berlin A."/>
            <person name="Chapman S.B."/>
            <person name="Chen Z."/>
            <person name="Freedman E."/>
            <person name="Gellesch M."/>
            <person name="Goldberg J."/>
            <person name="Griggs A."/>
            <person name="Gujja S."/>
            <person name="Heilman E."/>
            <person name="Heiman D."/>
            <person name="Howarth C."/>
            <person name="Mehta T."/>
            <person name="Neiman D."/>
            <person name="Pearson M."/>
            <person name="Roberts A."/>
            <person name="Saif S."/>
            <person name="Shea T."/>
            <person name="Shenoy N."/>
            <person name="Sisk P."/>
            <person name="Stolte C."/>
            <person name="Sykes S."/>
            <person name="White J."/>
            <person name="Yandava C."/>
            <person name="Haas B."/>
            <person name="Nusbaum C."/>
            <person name="Birren B."/>
        </authorList>
    </citation>
    <scope>NUCLEOTIDE SEQUENCE [LARGE SCALE GENOMIC DNA]</scope>
    <source>
        <strain evidence="5">ATCC 50818</strain>
    </source>
</reference>
<dbReference type="Proteomes" id="UP000007799">
    <property type="component" value="Unassembled WGS sequence"/>
</dbReference>
<dbReference type="PROSITE" id="PS50088">
    <property type="entry name" value="ANK_REPEAT"/>
    <property type="match status" value="5"/>
</dbReference>
<dbReference type="Gene3D" id="1.25.40.20">
    <property type="entry name" value="Ankyrin repeat-containing domain"/>
    <property type="match status" value="2"/>
</dbReference>
<dbReference type="InParanoid" id="F2U0U9"/>
<feature type="repeat" description="ANK" evidence="3">
    <location>
        <begin position="75"/>
        <end position="107"/>
    </location>
</feature>
<feature type="compositionally biased region" description="Low complexity" evidence="4">
    <location>
        <begin position="516"/>
        <end position="525"/>
    </location>
</feature>
<dbReference type="InterPro" id="IPR002110">
    <property type="entry name" value="Ankyrin_rpt"/>
</dbReference>
<feature type="repeat" description="ANK" evidence="3">
    <location>
        <begin position="140"/>
        <end position="172"/>
    </location>
</feature>
<dbReference type="SUPFAM" id="SSF48403">
    <property type="entry name" value="Ankyrin repeat"/>
    <property type="match status" value="1"/>
</dbReference>
<organism evidence="6">
    <name type="scientific">Salpingoeca rosetta (strain ATCC 50818 / BSB-021)</name>
    <dbReference type="NCBI Taxonomy" id="946362"/>
    <lineage>
        <taxon>Eukaryota</taxon>
        <taxon>Choanoflagellata</taxon>
        <taxon>Craspedida</taxon>
        <taxon>Salpingoecidae</taxon>
        <taxon>Salpingoeca</taxon>
    </lineage>
</organism>
<feature type="compositionally biased region" description="Polar residues" evidence="4">
    <location>
        <begin position="502"/>
        <end position="514"/>
    </location>
</feature>
<dbReference type="eggNOG" id="KOG4177">
    <property type="taxonomic scope" value="Eukaryota"/>
</dbReference>
<dbReference type="GeneID" id="16077679"/>
<evidence type="ECO:0000256" key="1">
    <source>
        <dbReference type="ARBA" id="ARBA00022737"/>
    </source>
</evidence>
<name>F2U0U9_SALR5</name>
<feature type="region of interest" description="Disordered" evidence="4">
    <location>
        <begin position="237"/>
        <end position="339"/>
    </location>
</feature>
<dbReference type="InterPro" id="IPR036770">
    <property type="entry name" value="Ankyrin_rpt-contain_sf"/>
</dbReference>
<keyword evidence="1" id="KW-0677">Repeat</keyword>
<dbReference type="CDD" id="cd22249">
    <property type="entry name" value="UDM1_RNF168_RNF169-like"/>
    <property type="match status" value="1"/>
</dbReference>
<keyword evidence="2 3" id="KW-0040">ANK repeat</keyword>
<dbReference type="PANTHER" id="PTHR24198:SF165">
    <property type="entry name" value="ANKYRIN REPEAT-CONTAINING PROTEIN-RELATED"/>
    <property type="match status" value="1"/>
</dbReference>
<dbReference type="EMBL" id="GL832958">
    <property type="protein sequence ID" value="EGD80523.1"/>
    <property type="molecule type" value="Genomic_DNA"/>
</dbReference>
<evidence type="ECO:0000256" key="2">
    <source>
        <dbReference type="ARBA" id="ARBA00023043"/>
    </source>
</evidence>
<evidence type="ECO:0000256" key="4">
    <source>
        <dbReference type="SAM" id="MobiDB-lite"/>
    </source>
</evidence>
<dbReference type="PANTHER" id="PTHR24198">
    <property type="entry name" value="ANKYRIN REPEAT AND PROTEIN KINASE DOMAIN-CONTAINING PROTEIN"/>
    <property type="match status" value="1"/>
</dbReference>
<sequence length="616" mass="65703">MNVVQQLFSAVEEGNAEKVAFLVKKHRCVDARDAVGATALHHAVSNGKLRVVQALLQAGANVNASADNPQVSFKTGATPLHYAARAGRVPCVRALCRFGADVNAKDDKGVTPLLMAARGGHSDAVIALLDFKAKMLPDDTGITPLHSACGRGSGPTIHALMNAGADPSAKDKYGYSPLFWAARNGRKTAVRTLADHGVTLDFDQDGHTALDIALRFRHAECANLIRKLYPDAQECSAPWSGGDSDTHVPAGTSRGASRRTSSSSLGRSSSDATATATTLPSFLTEEEEEQGYMDVTQPKRQQAVSGAPSASATSNEVQRASAPGASDQASLPRFGEESADAGNDAYIDVEEVSFGFSGKQYVVPAPAPKSKSGDTASAGHGGGGGDMVDAYIDVADEDQGGEAETVAGAAKQGKGKGLSRASRRQSKKEQRRQEKERKKQEKLQRKASKKEARRQEKQQKADKQRQQQQEEEEEEEEESQLKEQQQQPKEQQQQEQQGEPQANSPSSVQETQPALATGTGADAGDVLPRFGSHGQDGEQTEEDGGYIQVEDPPPATQAGKSKHGGPQTHVPSPQQQQQQQQQQQRQESVLPRFNDASDDGEEVAFGFDGSYLAIGD</sequence>
<dbReference type="RefSeq" id="XP_004997084.1">
    <property type="nucleotide sequence ID" value="XM_004997027.1"/>
</dbReference>